<evidence type="ECO:0000256" key="7">
    <source>
        <dbReference type="RuleBase" id="RU363032"/>
    </source>
</evidence>
<dbReference type="PANTHER" id="PTHR30193">
    <property type="entry name" value="ABC TRANSPORTER PERMEASE PROTEIN"/>
    <property type="match status" value="1"/>
</dbReference>
<dbReference type="InterPro" id="IPR051393">
    <property type="entry name" value="ABC_transporter_permease"/>
</dbReference>
<evidence type="ECO:0000313" key="10">
    <source>
        <dbReference type="EMBL" id="OXZ31988.1"/>
    </source>
</evidence>
<keyword evidence="5 7" id="KW-1133">Transmembrane helix</keyword>
<evidence type="ECO:0000256" key="4">
    <source>
        <dbReference type="ARBA" id="ARBA00022692"/>
    </source>
</evidence>
<dbReference type="GO" id="GO:0005886">
    <property type="term" value="C:plasma membrane"/>
    <property type="evidence" value="ECO:0007669"/>
    <property type="project" value="UniProtKB-SubCell"/>
</dbReference>
<comment type="similarity">
    <text evidence="7">Belongs to the binding-protein-dependent transport system permease family.</text>
</comment>
<proteinExistence type="inferred from homology"/>
<accession>A0A233UZU6</accession>
<evidence type="ECO:0000313" key="11">
    <source>
        <dbReference type="Proteomes" id="UP000215546"/>
    </source>
</evidence>
<dbReference type="Proteomes" id="UP000215546">
    <property type="component" value="Unassembled WGS sequence"/>
</dbReference>
<feature type="transmembrane region" description="Helical" evidence="7">
    <location>
        <begin position="92"/>
        <end position="113"/>
    </location>
</feature>
<keyword evidence="2 7" id="KW-0813">Transport</keyword>
<evidence type="ECO:0000256" key="6">
    <source>
        <dbReference type="ARBA" id="ARBA00023136"/>
    </source>
</evidence>
<evidence type="ECO:0000256" key="5">
    <source>
        <dbReference type="ARBA" id="ARBA00022989"/>
    </source>
</evidence>
<evidence type="ECO:0000256" key="2">
    <source>
        <dbReference type="ARBA" id="ARBA00022448"/>
    </source>
</evidence>
<organism evidence="10 11">
    <name type="scientific">Finegoldia magna</name>
    <name type="common">Peptostreptococcus magnus</name>
    <dbReference type="NCBI Taxonomy" id="1260"/>
    <lineage>
        <taxon>Bacteria</taxon>
        <taxon>Bacillati</taxon>
        <taxon>Bacillota</taxon>
        <taxon>Tissierellia</taxon>
        <taxon>Tissierellales</taxon>
        <taxon>Peptoniphilaceae</taxon>
        <taxon>Finegoldia</taxon>
    </lineage>
</organism>
<feature type="transmembrane region" description="Helical" evidence="7">
    <location>
        <begin position="282"/>
        <end position="303"/>
    </location>
</feature>
<feature type="transmembrane region" description="Helical" evidence="7">
    <location>
        <begin position="125"/>
        <end position="145"/>
    </location>
</feature>
<name>A0A233UZU6_FINMA</name>
<dbReference type="EMBL" id="NDYE01000013">
    <property type="protein sequence ID" value="OXZ31988.1"/>
    <property type="molecule type" value="Genomic_DNA"/>
</dbReference>
<feature type="transmembrane region" description="Helical" evidence="7">
    <location>
        <begin position="222"/>
        <end position="241"/>
    </location>
</feature>
<dbReference type="Proteomes" id="UP000730862">
    <property type="component" value="Unassembled WGS sequence"/>
</dbReference>
<dbReference type="PROSITE" id="PS50928">
    <property type="entry name" value="ABC_TM1"/>
    <property type="match status" value="1"/>
</dbReference>
<gene>
    <name evidence="10" type="ORF">B9N55_06355</name>
    <name evidence="9" type="ORF">KIA07_00035</name>
</gene>
<dbReference type="InterPro" id="IPR035906">
    <property type="entry name" value="MetI-like_sf"/>
</dbReference>
<dbReference type="RefSeq" id="WP_094208710.1">
    <property type="nucleotide sequence ID" value="NZ_JAHAIK010000001.1"/>
</dbReference>
<sequence length="309" mass="35388">MDNVKSVTKDQDNNRKIKDIRRNSLNVPNFIIYILIPLLPLLVFWFIPMIISLMISFTDWDYISPKFNIIGLKNYLEILKSSEFWQALKNTILFGFGTVCPTLIIGFLMALIIEKVKKGKDIFQGFLFSPWITPMVAMSIVWSWMFRPSVGLINYCLKFLGINGPNWLMDSKYALIAVMIVTVWKTAGWAMLYYSDAISKIPKDLFEVCNLEGANSLQKIKYIYFPLTIKTTLFLGIISLINSIQAYDQISVLTRGGPAGSTRTLLYLFYQMAFEQFNMGKATTIAIIMVIITGILASIMFYMQKKLVK</sequence>
<dbReference type="EMBL" id="JAHAIK010000001">
    <property type="protein sequence ID" value="MBS5964042.1"/>
    <property type="molecule type" value="Genomic_DNA"/>
</dbReference>
<evidence type="ECO:0000259" key="8">
    <source>
        <dbReference type="PROSITE" id="PS50928"/>
    </source>
</evidence>
<dbReference type="Pfam" id="PF00528">
    <property type="entry name" value="BPD_transp_1"/>
    <property type="match status" value="1"/>
</dbReference>
<dbReference type="InterPro" id="IPR000515">
    <property type="entry name" value="MetI-like"/>
</dbReference>
<evidence type="ECO:0000256" key="3">
    <source>
        <dbReference type="ARBA" id="ARBA00022475"/>
    </source>
</evidence>
<protein>
    <submittedName>
        <fullName evidence="9 10">ABC transporter</fullName>
    </submittedName>
</protein>
<evidence type="ECO:0000256" key="1">
    <source>
        <dbReference type="ARBA" id="ARBA00004651"/>
    </source>
</evidence>
<feature type="transmembrane region" description="Helical" evidence="7">
    <location>
        <begin position="30"/>
        <end position="57"/>
    </location>
</feature>
<reference evidence="10" key="1">
    <citation type="journal article" date="2017" name="J. Clin. Microbiol.">
        <title>Finegoldia magna Isolated from Orthopedic Joint Implant-Associated Infections.</title>
        <authorList>
            <person name="Soderquist B."/>
            <person name="Bjorklund S."/>
            <person name="Hellmark B."/>
            <person name="Jensen A."/>
            <person name="Bruggemann H."/>
        </authorList>
    </citation>
    <scope>NUCLEOTIDE SEQUENCE</scope>
    <source>
        <strain evidence="10">12T273</strain>
    </source>
</reference>
<dbReference type="CDD" id="cd06261">
    <property type="entry name" value="TM_PBP2"/>
    <property type="match status" value="1"/>
</dbReference>
<dbReference type="Gene3D" id="1.10.3720.10">
    <property type="entry name" value="MetI-like"/>
    <property type="match status" value="1"/>
</dbReference>
<reference evidence="11" key="2">
    <citation type="submission" date="2017-04" db="EMBL/GenBank/DDBJ databases">
        <title>Finegoldia magna isolated from orthopedic joint implant-associated infections.</title>
        <authorList>
            <person name="Bjorklund S."/>
            <person name="Bruggemann H."/>
            <person name="Jensen A."/>
            <person name="Hellmark B."/>
            <person name="Soderquist B."/>
        </authorList>
    </citation>
    <scope>NUCLEOTIDE SEQUENCE [LARGE SCALE GENOMIC DNA]</scope>
    <source>
        <strain evidence="11">12T273</strain>
    </source>
</reference>
<comment type="subcellular location">
    <subcellularLocation>
        <location evidence="1 7">Cell membrane</location>
        <topology evidence="1 7">Multi-pass membrane protein</topology>
    </subcellularLocation>
</comment>
<comment type="caution">
    <text evidence="10">The sequence shown here is derived from an EMBL/GenBank/DDBJ whole genome shotgun (WGS) entry which is preliminary data.</text>
</comment>
<feature type="domain" description="ABC transmembrane type-1" evidence="8">
    <location>
        <begin position="88"/>
        <end position="300"/>
    </location>
</feature>
<keyword evidence="4 7" id="KW-0812">Transmembrane</keyword>
<dbReference type="AlphaFoldDB" id="A0A233UZU6"/>
<keyword evidence="6 7" id="KW-0472">Membrane</keyword>
<feature type="transmembrane region" description="Helical" evidence="7">
    <location>
        <begin position="173"/>
        <end position="194"/>
    </location>
</feature>
<reference evidence="9" key="3">
    <citation type="submission" date="2021-02" db="EMBL/GenBank/DDBJ databases">
        <title>Infant gut strain persistence is associated with maternal origin, phylogeny, and functional potential including surface adhesion and iron acquisition.</title>
        <authorList>
            <person name="Lou Y.C."/>
        </authorList>
    </citation>
    <scope>NUCLEOTIDE SEQUENCE</scope>
    <source>
        <strain evidence="9">L3_058_000G1_dasL3_058_000G1_concoct_72</strain>
    </source>
</reference>
<dbReference type="PANTHER" id="PTHR30193:SF37">
    <property type="entry name" value="INNER MEMBRANE ABC TRANSPORTER PERMEASE PROTEIN YCJO"/>
    <property type="match status" value="1"/>
</dbReference>
<dbReference type="SUPFAM" id="SSF161098">
    <property type="entry name" value="MetI-like"/>
    <property type="match status" value="1"/>
</dbReference>
<evidence type="ECO:0000313" key="9">
    <source>
        <dbReference type="EMBL" id="MBS5964042.1"/>
    </source>
</evidence>
<dbReference type="GO" id="GO:0055085">
    <property type="term" value="P:transmembrane transport"/>
    <property type="evidence" value="ECO:0007669"/>
    <property type="project" value="InterPro"/>
</dbReference>
<keyword evidence="3" id="KW-1003">Cell membrane</keyword>